<dbReference type="Proteomes" id="UP001501578">
    <property type="component" value="Unassembled WGS sequence"/>
</dbReference>
<dbReference type="InterPro" id="IPR004701">
    <property type="entry name" value="PTS_EIIA_man-typ"/>
</dbReference>
<comment type="caution">
    <text evidence="3">The sequence shown here is derived from an EMBL/GenBank/DDBJ whole genome shotgun (WGS) entry which is preliminary data.</text>
</comment>
<dbReference type="InterPro" id="IPR039643">
    <property type="entry name" value="DhaM"/>
</dbReference>
<name>A0ABN1NUH2_9ACTN</name>
<protein>
    <submittedName>
        <fullName evidence="3">PTS fructose transporter subunit IIA</fullName>
    </submittedName>
</protein>
<gene>
    <name evidence="3" type="ORF">GCM10009560_11520</name>
</gene>
<dbReference type="Gene3D" id="3.40.50.510">
    <property type="entry name" value="Phosphotransferase system, mannose-type IIA component"/>
    <property type="match status" value="1"/>
</dbReference>
<evidence type="ECO:0000313" key="3">
    <source>
        <dbReference type="EMBL" id="GAA0916382.1"/>
    </source>
</evidence>
<dbReference type="PROSITE" id="PS51096">
    <property type="entry name" value="PTS_EIIA_TYPE_4"/>
    <property type="match status" value="1"/>
</dbReference>
<keyword evidence="1" id="KW-0808">Transferase</keyword>
<proteinExistence type="predicted"/>
<evidence type="ECO:0000256" key="1">
    <source>
        <dbReference type="ARBA" id="ARBA00022679"/>
    </source>
</evidence>
<reference evidence="3 4" key="1">
    <citation type="journal article" date="2019" name="Int. J. Syst. Evol. Microbiol.">
        <title>The Global Catalogue of Microorganisms (GCM) 10K type strain sequencing project: providing services to taxonomists for standard genome sequencing and annotation.</title>
        <authorList>
            <consortium name="The Broad Institute Genomics Platform"/>
            <consortium name="The Broad Institute Genome Sequencing Center for Infectious Disease"/>
            <person name="Wu L."/>
            <person name="Ma J."/>
        </authorList>
    </citation>
    <scope>NUCLEOTIDE SEQUENCE [LARGE SCALE GENOMIC DNA]</scope>
    <source>
        <strain evidence="3 4">JCM 11136</strain>
    </source>
</reference>
<dbReference type="RefSeq" id="WP_343948640.1">
    <property type="nucleotide sequence ID" value="NZ_BAAAHQ010000004.1"/>
</dbReference>
<feature type="domain" description="PTS EIIA type-4" evidence="2">
    <location>
        <begin position="10"/>
        <end position="151"/>
    </location>
</feature>
<dbReference type="PANTHER" id="PTHR38594">
    <property type="entry name" value="PEP-DEPENDENT DIHYDROXYACETONE KINASE, PHOSPHORYL DONOR SUBUNIT DHAM"/>
    <property type="match status" value="1"/>
</dbReference>
<sequence>MRDSRYEEGIVGIVLVSQSADVVEAVAKLAWKITSLNPAGMPVVGVGGMPHGEPGVSPEDILEGIQSVDCGAGVVILVDMVSTIGAVKVALANGGKQLPDNTRLLVDAPFIGGAVAAIRTAASTGGDLAAVEEAAVTGRWGEPYPLSEDVR</sequence>
<accession>A0ABN1NUH2</accession>
<evidence type="ECO:0000259" key="2">
    <source>
        <dbReference type="PROSITE" id="PS51096"/>
    </source>
</evidence>
<dbReference type="EMBL" id="BAAAHQ010000004">
    <property type="protein sequence ID" value="GAA0916382.1"/>
    <property type="molecule type" value="Genomic_DNA"/>
</dbReference>
<dbReference type="SUPFAM" id="SSF53062">
    <property type="entry name" value="PTS system fructose IIA component-like"/>
    <property type="match status" value="1"/>
</dbReference>
<organism evidence="3 4">
    <name type="scientific">Nonomuraea longicatena</name>
    <dbReference type="NCBI Taxonomy" id="83682"/>
    <lineage>
        <taxon>Bacteria</taxon>
        <taxon>Bacillati</taxon>
        <taxon>Actinomycetota</taxon>
        <taxon>Actinomycetes</taxon>
        <taxon>Streptosporangiales</taxon>
        <taxon>Streptosporangiaceae</taxon>
        <taxon>Nonomuraea</taxon>
    </lineage>
</organism>
<keyword evidence="4" id="KW-1185">Reference proteome</keyword>
<dbReference type="InterPro" id="IPR036662">
    <property type="entry name" value="PTS_EIIA_man-typ_sf"/>
</dbReference>
<evidence type="ECO:0000313" key="4">
    <source>
        <dbReference type="Proteomes" id="UP001501578"/>
    </source>
</evidence>
<dbReference type="PANTHER" id="PTHR38594:SF1">
    <property type="entry name" value="PEP-DEPENDENT DIHYDROXYACETONE KINASE, PHOSPHORYL DONOR SUBUNIT DHAM"/>
    <property type="match status" value="1"/>
</dbReference>
<dbReference type="Pfam" id="PF03610">
    <property type="entry name" value="EIIA-man"/>
    <property type="match status" value="1"/>
</dbReference>